<evidence type="ECO:0000256" key="1">
    <source>
        <dbReference type="SAM" id="Phobius"/>
    </source>
</evidence>
<dbReference type="EMBL" id="VSSQ01104560">
    <property type="protein sequence ID" value="MPN44993.1"/>
    <property type="molecule type" value="Genomic_DNA"/>
</dbReference>
<feature type="transmembrane region" description="Helical" evidence="1">
    <location>
        <begin position="18"/>
        <end position="37"/>
    </location>
</feature>
<protein>
    <submittedName>
        <fullName evidence="2">Uncharacterized protein</fullName>
    </submittedName>
</protein>
<proteinExistence type="predicted"/>
<dbReference type="AlphaFoldDB" id="A0A645IC36"/>
<gene>
    <name evidence="2" type="ORF">SDC9_192560</name>
</gene>
<reference evidence="2" key="1">
    <citation type="submission" date="2019-08" db="EMBL/GenBank/DDBJ databases">
        <authorList>
            <person name="Kucharzyk K."/>
            <person name="Murdoch R.W."/>
            <person name="Higgins S."/>
            <person name="Loffler F."/>
        </authorList>
    </citation>
    <scope>NUCLEOTIDE SEQUENCE</scope>
</reference>
<comment type="caution">
    <text evidence="2">The sequence shown here is derived from an EMBL/GenBank/DDBJ whole genome shotgun (WGS) entry which is preliminary data.</text>
</comment>
<keyword evidence="1" id="KW-0472">Membrane</keyword>
<accession>A0A645IC36</accession>
<keyword evidence="1" id="KW-0812">Transmembrane</keyword>
<evidence type="ECO:0000313" key="2">
    <source>
        <dbReference type="EMBL" id="MPN44993.1"/>
    </source>
</evidence>
<organism evidence="2">
    <name type="scientific">bioreactor metagenome</name>
    <dbReference type="NCBI Taxonomy" id="1076179"/>
    <lineage>
        <taxon>unclassified sequences</taxon>
        <taxon>metagenomes</taxon>
        <taxon>ecological metagenomes</taxon>
    </lineage>
</organism>
<keyword evidence="1" id="KW-1133">Transmembrane helix</keyword>
<name>A0A645IC36_9ZZZZ</name>
<sequence>MMPPLTKPTVITVVAEELWIIAVAAVPSSSAFTLLLVERSSARSSTPPDMLSSEVLIRCMPYKNSASPPNNDSKLKMVIALPLVSKNQTQRALELLSRSNAIIR</sequence>